<gene>
    <name evidence="1" type="ORF">GQR91_01435</name>
    <name evidence="2" type="ORF">SAMN05216557_10918</name>
</gene>
<dbReference type="RefSeq" id="WP_149683333.1">
    <property type="nucleotide sequence ID" value="NZ_FNBI01000009.1"/>
</dbReference>
<evidence type="ECO:0000313" key="4">
    <source>
        <dbReference type="Proteomes" id="UP000436801"/>
    </source>
</evidence>
<dbReference type="Proteomes" id="UP000436801">
    <property type="component" value="Unassembled WGS sequence"/>
</dbReference>
<protein>
    <submittedName>
        <fullName evidence="1">DUF1826 domain-containing protein</fullName>
    </submittedName>
</protein>
<dbReference type="OrthoDB" id="5342505at2"/>
<accession>A0A1G7QRN0</accession>
<dbReference type="EMBL" id="WSUT01000002">
    <property type="protein sequence ID" value="MWC42324.1"/>
    <property type="molecule type" value="Genomic_DNA"/>
</dbReference>
<evidence type="ECO:0000313" key="1">
    <source>
        <dbReference type="EMBL" id="MWC42324.1"/>
    </source>
</evidence>
<evidence type="ECO:0000313" key="2">
    <source>
        <dbReference type="EMBL" id="SDG01191.1"/>
    </source>
</evidence>
<dbReference type="Pfam" id="PF08856">
    <property type="entry name" value="DUF1826"/>
    <property type="match status" value="1"/>
</dbReference>
<dbReference type="InterPro" id="IPR014955">
    <property type="entry name" value="DUF1826"/>
</dbReference>
<sequence length="199" mass="21380">MTVAAMERLVAGGVDRAALDGIARVETALAIWWREVPERLRDGLAALDLNTIDDVRIEVAAGAPVATALRAAAYRGAVVAPLAADIEALVLRHAALTGEDRLKVRLEVIETDACRRFHADYVSLRLLCTYVGPGTQWCCVDRPDAICEVPTGAVGVFKGRLLLDPPPILHRSPPIVATGRRRLVLVIDPAPPSDQQGDL</sequence>
<reference evidence="1 4" key="2">
    <citation type="submission" date="2019-12" db="EMBL/GenBank/DDBJ databases">
        <authorList>
            <person name="Zheng J."/>
        </authorList>
    </citation>
    <scope>NUCLEOTIDE SEQUENCE [LARGE SCALE GENOMIC DNA]</scope>
    <source>
        <strain evidence="1 4">DSM 27347</strain>
    </source>
</reference>
<reference evidence="2 3" key="1">
    <citation type="submission" date="2016-10" db="EMBL/GenBank/DDBJ databases">
        <authorList>
            <person name="Varghese N."/>
            <person name="Submissions S."/>
        </authorList>
    </citation>
    <scope>NUCLEOTIDE SEQUENCE [LARGE SCALE GENOMIC DNA]</scope>
    <source>
        <strain evidence="2 3">S7-754</strain>
    </source>
</reference>
<proteinExistence type="predicted"/>
<evidence type="ECO:0000313" key="3">
    <source>
        <dbReference type="Proteomes" id="UP000323502"/>
    </source>
</evidence>
<name>A0A1G7QRN0_9SPHN</name>
<dbReference type="Proteomes" id="UP000323502">
    <property type="component" value="Unassembled WGS sequence"/>
</dbReference>
<keyword evidence="3" id="KW-1185">Reference proteome</keyword>
<dbReference type="EMBL" id="FNBI01000009">
    <property type="protein sequence ID" value="SDG01191.1"/>
    <property type="molecule type" value="Genomic_DNA"/>
</dbReference>
<dbReference type="AlphaFoldDB" id="A0A1G7QRN0"/>
<organism evidence="2 3">
    <name type="scientific">Sphingomonas carotinifaciens</name>
    <dbReference type="NCBI Taxonomy" id="1166323"/>
    <lineage>
        <taxon>Bacteria</taxon>
        <taxon>Pseudomonadati</taxon>
        <taxon>Pseudomonadota</taxon>
        <taxon>Alphaproteobacteria</taxon>
        <taxon>Sphingomonadales</taxon>
        <taxon>Sphingomonadaceae</taxon>
        <taxon>Sphingomonas</taxon>
    </lineage>
</organism>